<dbReference type="GO" id="GO:0004222">
    <property type="term" value="F:metalloendopeptidase activity"/>
    <property type="evidence" value="ECO:0007669"/>
    <property type="project" value="InterPro"/>
</dbReference>
<dbReference type="OrthoDB" id="285308at2759"/>
<evidence type="ECO:0000313" key="9">
    <source>
        <dbReference type="Proteomes" id="UP000759131"/>
    </source>
</evidence>
<dbReference type="EMBL" id="OC854975">
    <property type="protein sequence ID" value="CAD7620911.1"/>
    <property type="molecule type" value="Genomic_DNA"/>
</dbReference>
<evidence type="ECO:0000256" key="6">
    <source>
        <dbReference type="RuleBase" id="RU364057"/>
    </source>
</evidence>
<dbReference type="GO" id="GO:0034982">
    <property type="term" value="P:mitochondrial protein processing"/>
    <property type="evidence" value="ECO:0007669"/>
    <property type="project" value="TreeGrafter"/>
</dbReference>
<dbReference type="GO" id="GO:0005739">
    <property type="term" value="C:mitochondrion"/>
    <property type="evidence" value="ECO:0007669"/>
    <property type="project" value="GOC"/>
</dbReference>
<dbReference type="EC" id="3.4.24.-" evidence="6"/>
<gene>
    <name evidence="8" type="ORF">OSB1V03_LOCUS1391</name>
</gene>
<dbReference type="PANTHER" id="PTHR21711">
    <property type="entry name" value="MITOCHONDRIAL INNER MEMBRANE PROTEASE"/>
    <property type="match status" value="1"/>
</dbReference>
<organism evidence="8">
    <name type="scientific">Medioppia subpectinata</name>
    <dbReference type="NCBI Taxonomy" id="1979941"/>
    <lineage>
        <taxon>Eukaryota</taxon>
        <taxon>Metazoa</taxon>
        <taxon>Ecdysozoa</taxon>
        <taxon>Arthropoda</taxon>
        <taxon>Chelicerata</taxon>
        <taxon>Arachnida</taxon>
        <taxon>Acari</taxon>
        <taxon>Acariformes</taxon>
        <taxon>Sarcoptiformes</taxon>
        <taxon>Oribatida</taxon>
        <taxon>Brachypylina</taxon>
        <taxon>Oppioidea</taxon>
        <taxon>Oppiidae</taxon>
        <taxon>Medioppia</taxon>
    </lineage>
</organism>
<comment type="similarity">
    <text evidence="1 6">Belongs to the peptidase M76 family.</text>
</comment>
<proteinExistence type="inferred from homology"/>
<evidence type="ECO:0000256" key="5">
    <source>
        <dbReference type="ARBA" id="ARBA00023049"/>
    </source>
</evidence>
<keyword evidence="5 6" id="KW-0482">Metalloprotease</keyword>
<accession>A0A7R9PV00</accession>
<dbReference type="EMBL" id="CAJPIZ010000400">
    <property type="protein sequence ID" value="CAG2101341.1"/>
    <property type="molecule type" value="Genomic_DNA"/>
</dbReference>
<evidence type="ECO:0000256" key="7">
    <source>
        <dbReference type="SAM" id="MobiDB-lite"/>
    </source>
</evidence>
<evidence type="ECO:0000313" key="8">
    <source>
        <dbReference type="EMBL" id="CAD7620911.1"/>
    </source>
</evidence>
<keyword evidence="2 6" id="KW-0645">Protease</keyword>
<dbReference type="InterPro" id="IPR019165">
    <property type="entry name" value="Peptidase_M76_ATP23"/>
</dbReference>
<keyword evidence="3 6" id="KW-0479">Metal-binding</keyword>
<dbReference type="Proteomes" id="UP000759131">
    <property type="component" value="Unassembled WGS sequence"/>
</dbReference>
<reference evidence="8" key="1">
    <citation type="submission" date="2020-11" db="EMBL/GenBank/DDBJ databases">
        <authorList>
            <person name="Tran Van P."/>
        </authorList>
    </citation>
    <scope>NUCLEOTIDE SEQUENCE</scope>
</reference>
<dbReference type="GO" id="GO:0046872">
    <property type="term" value="F:metal ion binding"/>
    <property type="evidence" value="ECO:0007669"/>
    <property type="project" value="UniProtKB-KW"/>
</dbReference>
<dbReference type="Pfam" id="PF09768">
    <property type="entry name" value="Peptidase_M76"/>
    <property type="match status" value="1"/>
</dbReference>
<evidence type="ECO:0000256" key="1">
    <source>
        <dbReference type="ARBA" id="ARBA00009915"/>
    </source>
</evidence>
<feature type="region of interest" description="Disordered" evidence="7">
    <location>
        <begin position="1"/>
        <end position="48"/>
    </location>
</feature>
<dbReference type="GO" id="GO:0033615">
    <property type="term" value="P:mitochondrial proton-transporting ATP synthase complex assembly"/>
    <property type="evidence" value="ECO:0007669"/>
    <property type="project" value="TreeGrafter"/>
</dbReference>
<keyword evidence="4 6" id="KW-0378">Hydrolase</keyword>
<dbReference type="AlphaFoldDB" id="A0A7R9PV00"/>
<dbReference type="PANTHER" id="PTHR21711:SF0">
    <property type="entry name" value="MITOCHONDRIAL INNER MEMBRANE PROTEASE ATP23 HOMOLOG"/>
    <property type="match status" value="1"/>
</dbReference>
<evidence type="ECO:0000256" key="4">
    <source>
        <dbReference type="ARBA" id="ARBA00022801"/>
    </source>
</evidence>
<name>A0A7R9PV00_9ACAR</name>
<evidence type="ECO:0000256" key="3">
    <source>
        <dbReference type="ARBA" id="ARBA00022723"/>
    </source>
</evidence>
<evidence type="ECO:0000256" key="2">
    <source>
        <dbReference type="ARBA" id="ARBA00022670"/>
    </source>
</evidence>
<sequence>MSKTPDNSKATTDGHKKKAHSSTAPTGGSGGGPATAAPAPASDPLDRQLTPEELEIYPERRGGRIHKNWVERMVDREDYNKIICEKRVNDVIESSPLVKLMMSAMKSHGCEVNIRRHISCECCSDAVTGGYDPQLNQVVVCQNRIWNKGIIRGILAHEFLHMFDYCRTKFDFNNLEHIACSEIRAANLFHCSMISSMLLGTTRPWNVAKTHANCVKSKAVGSIMAARKDLSPDEAWSIVDKVFDKCYNDLEPLGRRLRANSKDMEWVYRDRFHYNYDSI</sequence>
<protein>
    <recommendedName>
        <fullName evidence="6">Mitochondrial inner membrane protease ATP23</fullName>
        <ecNumber evidence="6">3.4.24.-</ecNumber>
    </recommendedName>
</protein>
<feature type="compositionally biased region" description="Polar residues" evidence="7">
    <location>
        <begin position="1"/>
        <end position="11"/>
    </location>
</feature>
<keyword evidence="9" id="KW-1185">Reference proteome</keyword>